<feature type="transmembrane region" description="Helical" evidence="3">
    <location>
        <begin position="203"/>
        <end position="222"/>
    </location>
</feature>
<dbReference type="Pfam" id="PF00692">
    <property type="entry name" value="dUTPase"/>
    <property type="match status" value="1"/>
</dbReference>
<dbReference type="EMBL" id="ABOSXX010000003">
    <property type="protein sequence ID" value="ELV3678559.1"/>
    <property type="molecule type" value="Genomic_DNA"/>
</dbReference>
<dbReference type="Proteomes" id="UP000789647">
    <property type="component" value="Chromosome"/>
</dbReference>
<evidence type="ECO:0000256" key="2">
    <source>
        <dbReference type="ARBA" id="ARBA00023080"/>
    </source>
</evidence>
<dbReference type="CDD" id="cd07557">
    <property type="entry name" value="trimeric_dUTPase"/>
    <property type="match status" value="1"/>
</dbReference>
<dbReference type="Gene3D" id="2.70.40.10">
    <property type="match status" value="1"/>
</dbReference>
<dbReference type="RefSeq" id="WP_032634227.1">
    <property type="nucleotide sequence ID" value="NZ_CBDITY010000001.1"/>
</dbReference>
<keyword evidence="3" id="KW-0472">Membrane</keyword>
<name>A0AAD1X0Q6_CITFR</name>
<reference evidence="5" key="1">
    <citation type="submission" date="2022-05" db="EMBL/GenBank/DDBJ databases">
        <authorList>
            <person name="Alioto T."/>
            <person name="Alioto T."/>
            <person name="Gomez Garrido J."/>
        </authorList>
    </citation>
    <scope>NUCLEOTIDE SEQUENCE</scope>
    <source>
        <strain evidence="5">112</strain>
    </source>
</reference>
<feature type="domain" description="dUTPase-like" evidence="4">
    <location>
        <begin position="52"/>
        <end position="116"/>
    </location>
</feature>
<keyword evidence="3" id="KW-0812">Transmembrane</keyword>
<dbReference type="GO" id="GO:0009117">
    <property type="term" value="P:nucleotide metabolic process"/>
    <property type="evidence" value="ECO:0007669"/>
    <property type="project" value="UniProtKB-KW"/>
</dbReference>
<keyword evidence="1" id="KW-0378">Hydrolase</keyword>
<evidence type="ECO:0000313" key="5">
    <source>
        <dbReference type="EMBL" id="CAH6555913.1"/>
    </source>
</evidence>
<sequence>MQISAQKAIELGFVCNRKNKRITKDYSNKSSVDLTIREVLYKDDKNNVQSLGRVILKPQDSVFVISEEILHVPEGFVAYVFLKNTLSKRGFLALNTGIIDSNYNGPISTLLINFSAVEEYLPITNNEVDKSFFRVVFHEIDKNTNYNPTPPDSNAYNVKKEYKKYKSYCSSDIAKFPKTFLEPVVLKEQISKELTEKLNSISITKIGVVIAVVGLVLSLLPIGRDMFFAYSYDLKDFHEYKIKSEEKISSLEDQLKTLQAKVDANEKPLITNNVNNRR</sequence>
<evidence type="ECO:0000313" key="7">
    <source>
        <dbReference type="Proteomes" id="UP000789647"/>
    </source>
</evidence>
<evidence type="ECO:0000256" key="3">
    <source>
        <dbReference type="SAM" id="Phobius"/>
    </source>
</evidence>
<evidence type="ECO:0000313" key="6">
    <source>
        <dbReference type="EMBL" id="ELV3678559.1"/>
    </source>
</evidence>
<dbReference type="InterPro" id="IPR029054">
    <property type="entry name" value="dUTPase-like"/>
</dbReference>
<evidence type="ECO:0000259" key="4">
    <source>
        <dbReference type="Pfam" id="PF00692"/>
    </source>
</evidence>
<dbReference type="InterPro" id="IPR033704">
    <property type="entry name" value="dUTPase_trimeric"/>
</dbReference>
<dbReference type="EMBL" id="OW995941">
    <property type="protein sequence ID" value="CAH6555913.1"/>
    <property type="molecule type" value="Genomic_DNA"/>
</dbReference>
<proteinExistence type="predicted"/>
<evidence type="ECO:0000256" key="1">
    <source>
        <dbReference type="ARBA" id="ARBA00022801"/>
    </source>
</evidence>
<dbReference type="AlphaFoldDB" id="A0AAD1X0Q6"/>
<keyword evidence="2" id="KW-0546">Nucleotide metabolism</keyword>
<dbReference type="GO" id="GO:0016787">
    <property type="term" value="F:hydrolase activity"/>
    <property type="evidence" value="ECO:0007669"/>
    <property type="project" value="UniProtKB-KW"/>
</dbReference>
<reference evidence="6" key="2">
    <citation type="submission" date="2023-05" db="EMBL/GenBank/DDBJ databases">
        <authorList>
            <consortium name="Clinical and Environmental Microbiology Branch: Whole genome sequencing antimicrobial resistance pathogens in the healthcare setting"/>
        </authorList>
    </citation>
    <scope>NUCLEOTIDE SEQUENCE</scope>
    <source>
        <strain evidence="6">2023GN-00287</strain>
    </source>
</reference>
<keyword evidence="3" id="KW-1133">Transmembrane helix</keyword>
<protein>
    <recommendedName>
        <fullName evidence="4">dUTPase-like domain-containing protein</fullName>
    </recommendedName>
</protein>
<organism evidence="5 7">
    <name type="scientific">Citrobacter freundii</name>
    <dbReference type="NCBI Taxonomy" id="546"/>
    <lineage>
        <taxon>Bacteria</taxon>
        <taxon>Pseudomonadati</taxon>
        <taxon>Pseudomonadota</taxon>
        <taxon>Gammaproteobacteria</taxon>
        <taxon>Enterobacterales</taxon>
        <taxon>Enterobacteriaceae</taxon>
        <taxon>Citrobacter</taxon>
        <taxon>Citrobacter freundii complex</taxon>
    </lineage>
</organism>
<dbReference type="SUPFAM" id="SSF51283">
    <property type="entry name" value="dUTPase-like"/>
    <property type="match status" value="1"/>
</dbReference>
<gene>
    <name evidence="5" type="ORF">AI2935V1_0071</name>
    <name evidence="6" type="ORF">SGX49_000947</name>
</gene>
<dbReference type="Proteomes" id="UP001279522">
    <property type="component" value="Unassembled WGS sequence"/>
</dbReference>
<dbReference type="InterPro" id="IPR036157">
    <property type="entry name" value="dUTPase-like_sf"/>
</dbReference>
<accession>A0AAD1X0Q6</accession>